<dbReference type="InterPro" id="IPR036291">
    <property type="entry name" value="NAD(P)-bd_dom_sf"/>
</dbReference>
<dbReference type="Proteomes" id="UP001456524">
    <property type="component" value="Unassembled WGS sequence"/>
</dbReference>
<name>A0ABR1XN98_9PEZI</name>
<accession>A0ABR1XN98</accession>
<evidence type="ECO:0000313" key="5">
    <source>
        <dbReference type="Proteomes" id="UP001456524"/>
    </source>
</evidence>
<keyword evidence="2" id="KW-1133">Transmembrane helix</keyword>
<evidence type="ECO:0000313" key="4">
    <source>
        <dbReference type="EMBL" id="KAK8161698.1"/>
    </source>
</evidence>
<dbReference type="Pfam" id="PF03435">
    <property type="entry name" value="Sacchrp_dh_NADP"/>
    <property type="match status" value="1"/>
</dbReference>
<gene>
    <name evidence="4" type="ORF">IWX90DRAFT_277814</name>
</gene>
<organism evidence="4 5">
    <name type="scientific">Phyllosticta citrichinensis</name>
    <dbReference type="NCBI Taxonomy" id="1130410"/>
    <lineage>
        <taxon>Eukaryota</taxon>
        <taxon>Fungi</taxon>
        <taxon>Dikarya</taxon>
        <taxon>Ascomycota</taxon>
        <taxon>Pezizomycotina</taxon>
        <taxon>Dothideomycetes</taxon>
        <taxon>Dothideomycetes incertae sedis</taxon>
        <taxon>Botryosphaeriales</taxon>
        <taxon>Phyllostictaceae</taxon>
        <taxon>Phyllosticta</taxon>
    </lineage>
</organism>
<dbReference type="InterPro" id="IPR051276">
    <property type="entry name" value="Saccharopine_DH-like_oxidrdct"/>
</dbReference>
<reference evidence="4 5" key="1">
    <citation type="journal article" date="2022" name="G3 (Bethesda)">
        <title>Enemy or ally: a genomic approach to elucidate the lifestyle of Phyllosticta citrichinaensis.</title>
        <authorList>
            <person name="Buijs V.A."/>
            <person name="Groenewald J.Z."/>
            <person name="Haridas S."/>
            <person name="LaButti K.M."/>
            <person name="Lipzen A."/>
            <person name="Martin F.M."/>
            <person name="Barry K."/>
            <person name="Grigoriev I.V."/>
            <person name="Crous P.W."/>
            <person name="Seidl M.F."/>
        </authorList>
    </citation>
    <scope>NUCLEOTIDE SEQUENCE [LARGE SCALE GENOMIC DNA]</scope>
    <source>
        <strain evidence="4 5">CBS 129764</strain>
    </source>
</reference>
<keyword evidence="5" id="KW-1185">Reference proteome</keyword>
<dbReference type="EMBL" id="JBBWUH010000007">
    <property type="protein sequence ID" value="KAK8161698.1"/>
    <property type="molecule type" value="Genomic_DNA"/>
</dbReference>
<protein>
    <submittedName>
        <fullName evidence="4">Saccharopine dehydrogenase-domain-containing protein</fullName>
    </submittedName>
</protein>
<dbReference type="Gene3D" id="3.40.50.720">
    <property type="entry name" value="NAD(P)-binding Rossmann-like Domain"/>
    <property type="match status" value="1"/>
</dbReference>
<keyword evidence="2" id="KW-0472">Membrane</keyword>
<dbReference type="SUPFAM" id="SSF51735">
    <property type="entry name" value="NAD(P)-binding Rossmann-fold domains"/>
    <property type="match status" value="1"/>
</dbReference>
<dbReference type="PANTHER" id="PTHR12286">
    <property type="entry name" value="SACCHAROPINE DEHYDROGENASE-LIKE OXIDOREDUCTASE"/>
    <property type="match status" value="1"/>
</dbReference>
<feature type="transmembrane region" description="Helical" evidence="2">
    <location>
        <begin position="288"/>
        <end position="307"/>
    </location>
</feature>
<evidence type="ECO:0000256" key="1">
    <source>
        <dbReference type="ARBA" id="ARBA00038048"/>
    </source>
</evidence>
<keyword evidence="2" id="KW-0812">Transmembrane</keyword>
<comment type="similarity">
    <text evidence="1">Belongs to the saccharopine dehydrogenase family.</text>
</comment>
<sequence>MSKITMSASRIYDLVVLGATGYTGKYTVDHLASVLPIEFKWAIAGRNEKKLSDVVQNLIKQHPDSSKPEIEIVQLEKSELDVLAKKSKLIISTVGPFMKYGTPVVEACATNGTHYVDCTGEVPWVKEMIDKYHETAKTNGAIMIPQCGLDSVPADIITYIVATHIRRKLNAGTTEVLNSVKMKGKPSGGTLLTLLSLLDHYSISQITTSMKPFALSPVQPPSTNSSPKSSLFQKIFGVRQDKDLGVLTDWVQSNMDAAIVYRSWGLLDGGETYGANFRFSEWLAIKSTIPGALVHFIMLFGAAMIALPPVRWALRKLVYQPGEGPSVEDTKDYFCHYKAVGIADTAKQERALAQLVFKGSQYYFTGLAIAEAALVILRGQQNTEAKKLGGGILTPATLGDEYVERLRDRNVKIDVNLI</sequence>
<feature type="domain" description="Saccharopine dehydrogenase NADP binding" evidence="3">
    <location>
        <begin position="15"/>
        <end position="143"/>
    </location>
</feature>
<dbReference type="PANTHER" id="PTHR12286:SF5">
    <property type="entry name" value="SACCHAROPINE DEHYDROGENASE-LIKE OXIDOREDUCTASE"/>
    <property type="match status" value="1"/>
</dbReference>
<dbReference type="InterPro" id="IPR005097">
    <property type="entry name" value="Sacchrp_dh_NADP-bd"/>
</dbReference>
<evidence type="ECO:0000256" key="2">
    <source>
        <dbReference type="SAM" id="Phobius"/>
    </source>
</evidence>
<evidence type="ECO:0000259" key="3">
    <source>
        <dbReference type="Pfam" id="PF03435"/>
    </source>
</evidence>
<comment type="caution">
    <text evidence="4">The sequence shown here is derived from an EMBL/GenBank/DDBJ whole genome shotgun (WGS) entry which is preliminary data.</text>
</comment>
<proteinExistence type="inferred from homology"/>